<dbReference type="PROSITE" id="PS00141">
    <property type="entry name" value="ASP_PROTEASE"/>
    <property type="match status" value="1"/>
</dbReference>
<keyword evidence="4" id="KW-0064">Aspartyl protease</keyword>
<keyword evidence="6" id="KW-0865">Zymogen</keyword>
<keyword evidence="2" id="KW-0645">Protease</keyword>
<dbReference type="InterPro" id="IPR033121">
    <property type="entry name" value="PEPTIDASE_A1"/>
</dbReference>
<reference evidence="9" key="1">
    <citation type="submission" date="2021-01" db="EMBL/GenBank/DDBJ databases">
        <authorList>
            <person name="Corre E."/>
            <person name="Pelletier E."/>
            <person name="Niang G."/>
            <person name="Scheremetjew M."/>
            <person name="Finn R."/>
            <person name="Kale V."/>
            <person name="Holt S."/>
            <person name="Cochrane G."/>
            <person name="Meng A."/>
            <person name="Brown T."/>
            <person name="Cohen L."/>
        </authorList>
    </citation>
    <scope>NUCLEOTIDE SEQUENCE</scope>
    <source>
        <strain evidence="9">308</strain>
    </source>
</reference>
<feature type="region of interest" description="Disordered" evidence="7">
    <location>
        <begin position="630"/>
        <end position="664"/>
    </location>
</feature>
<protein>
    <recommendedName>
        <fullName evidence="8">Peptidase A1 domain-containing protein</fullName>
    </recommendedName>
</protein>
<evidence type="ECO:0000259" key="8">
    <source>
        <dbReference type="PROSITE" id="PS51767"/>
    </source>
</evidence>
<dbReference type="PANTHER" id="PTHR47965:SF12">
    <property type="entry name" value="ASPARTIC PROTEINASE 3-RELATED"/>
    <property type="match status" value="1"/>
</dbReference>
<dbReference type="AlphaFoldDB" id="A0A7S1C248"/>
<evidence type="ECO:0000313" key="9">
    <source>
        <dbReference type="EMBL" id="CAD8903060.1"/>
    </source>
</evidence>
<proteinExistence type="inferred from homology"/>
<dbReference type="PROSITE" id="PS51767">
    <property type="entry name" value="PEPTIDASE_A1"/>
    <property type="match status" value="1"/>
</dbReference>
<dbReference type="GO" id="GO:0006508">
    <property type="term" value="P:proteolysis"/>
    <property type="evidence" value="ECO:0007669"/>
    <property type="project" value="UniProtKB-KW"/>
</dbReference>
<dbReference type="SUPFAM" id="SSF50630">
    <property type="entry name" value="Acid proteases"/>
    <property type="match status" value="1"/>
</dbReference>
<dbReference type="PANTHER" id="PTHR47965">
    <property type="entry name" value="ASPARTYL PROTEASE-RELATED"/>
    <property type="match status" value="1"/>
</dbReference>
<dbReference type="InterPro" id="IPR001969">
    <property type="entry name" value="Aspartic_peptidase_AS"/>
</dbReference>
<dbReference type="CDD" id="cd05471">
    <property type="entry name" value="pepsin_like"/>
    <property type="match status" value="1"/>
</dbReference>
<dbReference type="Gene3D" id="2.40.70.10">
    <property type="entry name" value="Acid Proteases"/>
    <property type="match status" value="1"/>
</dbReference>
<evidence type="ECO:0000256" key="3">
    <source>
        <dbReference type="ARBA" id="ARBA00022729"/>
    </source>
</evidence>
<accession>A0A7S1C248</accession>
<evidence type="ECO:0000256" key="4">
    <source>
        <dbReference type="ARBA" id="ARBA00022750"/>
    </source>
</evidence>
<dbReference type="InterPro" id="IPR034164">
    <property type="entry name" value="Pepsin-like_dom"/>
</dbReference>
<evidence type="ECO:0000256" key="1">
    <source>
        <dbReference type="ARBA" id="ARBA00007447"/>
    </source>
</evidence>
<evidence type="ECO:0000256" key="7">
    <source>
        <dbReference type="SAM" id="MobiDB-lite"/>
    </source>
</evidence>
<feature type="domain" description="Peptidase A1" evidence="8">
    <location>
        <begin position="1"/>
        <end position="313"/>
    </location>
</feature>
<sequence>MALRVIKMVDVTLDNLIPKAADGTLINTSTYASSFSMPFVFGCQTHETGLFIKQLEAGIMGMSADTATLPFQMYKNKMIDSNSFSLCFSRESQTDKENGVHAGLMTLGGVEPSLHWGPMVYARELNHGGWFGVKIMNIFLREGGDPLTPLSSNPQEKLDEPKIVHVQVSVSELNRRTIIVDSGTTITYLPRTVKNAFMSAFFDLTGLSFLETMNITFEEVMALPTIVFQLAAAPGQGEVLDPDEVPNLAGTSFDPQRPSDIIVAMPPYHYMAYNPTTKLYFSRIKFDGAVLGANFMQGHNIHFDSSRHRVGFAESSCDWGTVVGWNDDNSGKEDSIFCQESLWGACEAAVSVDFESCVQKMTYGTRGSNRTCSENRTVMTRPCSIGMCGQDHCRVPFKVHASIGIDGADAKVWSKSQEDQAVEILANLLEKEVRAGDIDILLSSDWKSDSEKGKIITVGMKLVFEISIHVKSKAEDSCENEVVLQGLAETVVWIRKRLNEPTFVQQFISNLASTLSDTIEINSTETLSRNSLQNVPVDGGISKLLEVLTLTNEGNSDPSTVFPQSSNVSKDMLILLAIVVVGYVSINQWQRLKETLRRNIRSIRGKLAKTKVPTSIDHSELDREGVQLREFNQSEKNNEVQFSPLHANDGESDDDDETTLNSFS</sequence>
<organism evidence="9">
    <name type="scientific">Corethron hystrix</name>
    <dbReference type="NCBI Taxonomy" id="216773"/>
    <lineage>
        <taxon>Eukaryota</taxon>
        <taxon>Sar</taxon>
        <taxon>Stramenopiles</taxon>
        <taxon>Ochrophyta</taxon>
        <taxon>Bacillariophyta</taxon>
        <taxon>Coscinodiscophyceae</taxon>
        <taxon>Corethrophycidae</taxon>
        <taxon>Corethrales</taxon>
        <taxon>Corethraceae</taxon>
        <taxon>Corethron</taxon>
    </lineage>
</organism>
<evidence type="ECO:0000256" key="2">
    <source>
        <dbReference type="ARBA" id="ARBA00022670"/>
    </source>
</evidence>
<keyword evidence="3" id="KW-0732">Signal</keyword>
<evidence type="ECO:0000256" key="5">
    <source>
        <dbReference type="ARBA" id="ARBA00022801"/>
    </source>
</evidence>
<comment type="similarity">
    <text evidence="1">Belongs to the peptidase A1 family.</text>
</comment>
<dbReference type="EMBL" id="HBFR01041445">
    <property type="protein sequence ID" value="CAD8903060.1"/>
    <property type="molecule type" value="Transcribed_RNA"/>
</dbReference>
<dbReference type="InterPro" id="IPR001461">
    <property type="entry name" value="Aspartic_peptidase_A1"/>
</dbReference>
<evidence type="ECO:0000256" key="6">
    <source>
        <dbReference type="ARBA" id="ARBA00023145"/>
    </source>
</evidence>
<gene>
    <name evidence="9" type="ORF">CHYS00102_LOCUS30279</name>
</gene>
<name>A0A7S1C248_9STRA</name>
<keyword evidence="5" id="KW-0378">Hydrolase</keyword>
<dbReference type="InterPro" id="IPR021109">
    <property type="entry name" value="Peptidase_aspartic_dom_sf"/>
</dbReference>
<dbReference type="GO" id="GO:0004190">
    <property type="term" value="F:aspartic-type endopeptidase activity"/>
    <property type="evidence" value="ECO:0007669"/>
    <property type="project" value="UniProtKB-KW"/>
</dbReference>